<accession>A0A1V2T9I7</accession>
<dbReference type="EMBL" id="MUMY01000029">
    <property type="protein sequence ID" value="ONM46180.1"/>
    <property type="molecule type" value="Genomic_DNA"/>
</dbReference>
<dbReference type="RefSeq" id="WP_077121402.1">
    <property type="nucleotide sequence ID" value="NZ_LOKT01000007.1"/>
</dbReference>
<evidence type="ECO:0000313" key="3">
    <source>
        <dbReference type="Proteomes" id="UP000188836"/>
    </source>
</evidence>
<dbReference type="Pfam" id="PF01890">
    <property type="entry name" value="CbiG_C"/>
    <property type="match status" value="1"/>
</dbReference>
<proteinExistence type="predicted"/>
<evidence type="ECO:0000259" key="1">
    <source>
        <dbReference type="Pfam" id="PF01890"/>
    </source>
</evidence>
<dbReference type="OrthoDB" id="5198016at2"/>
<dbReference type="PANTHER" id="PTHR37477:SF1">
    <property type="entry name" value="COBALT-PRECORRIN-5A HYDROLASE"/>
    <property type="match status" value="1"/>
</dbReference>
<dbReference type="Gene3D" id="3.30.420.180">
    <property type="entry name" value="CobE/GbiG C-terminal domain"/>
    <property type="match status" value="1"/>
</dbReference>
<dbReference type="InterPro" id="IPR036518">
    <property type="entry name" value="CobE/GbiG_C_sf"/>
</dbReference>
<gene>
    <name evidence="2" type="ORF">B0T46_24205</name>
</gene>
<name>A0A1V2T9I7_9NOCA</name>
<keyword evidence="3" id="KW-1185">Reference proteome</keyword>
<dbReference type="GO" id="GO:0009236">
    <property type="term" value="P:cobalamin biosynthetic process"/>
    <property type="evidence" value="ECO:0007669"/>
    <property type="project" value="InterPro"/>
</dbReference>
<dbReference type="SUPFAM" id="SSF159664">
    <property type="entry name" value="CobE/GbiG C-terminal domain-like"/>
    <property type="match status" value="1"/>
</dbReference>
<evidence type="ECO:0000313" key="2">
    <source>
        <dbReference type="EMBL" id="ONM46180.1"/>
    </source>
</evidence>
<dbReference type="PANTHER" id="PTHR37477">
    <property type="entry name" value="COBALT-PRECORRIN-5A HYDROLASE"/>
    <property type="match status" value="1"/>
</dbReference>
<feature type="domain" description="CobE/GbiG C-terminal" evidence="1">
    <location>
        <begin position="8"/>
        <end position="117"/>
    </location>
</feature>
<comment type="caution">
    <text evidence="2">The sequence shown here is derived from an EMBL/GenBank/DDBJ whole genome shotgun (WGS) entry which is preliminary data.</text>
</comment>
<dbReference type="AlphaFoldDB" id="A0A1V2T9I7"/>
<dbReference type="STRING" id="1538463.B0T36_12770"/>
<dbReference type="InterPro" id="IPR002750">
    <property type="entry name" value="CobE/GbiG_C"/>
</dbReference>
<dbReference type="InterPro" id="IPR052553">
    <property type="entry name" value="CbiG_hydrolase"/>
</dbReference>
<reference evidence="2 3" key="1">
    <citation type="journal article" date="2016" name="Antonie Van Leeuwenhoek">
        <title>Nocardia donostiensis sp. nov., isolated from human respiratory specimens.</title>
        <authorList>
            <person name="Ercibengoa M."/>
            <person name="Bell M."/>
            <person name="Marimon J.M."/>
            <person name="Humrighouse B."/>
            <person name="Klenk H.P."/>
            <person name="Potter G."/>
            <person name="Perez-Trallero E."/>
        </authorList>
    </citation>
    <scope>NUCLEOTIDE SEQUENCE [LARGE SCALE GENOMIC DNA]</scope>
    <source>
        <strain evidence="2 3">X1655</strain>
    </source>
</reference>
<organism evidence="2 3">
    <name type="scientific">Nocardia donostiensis</name>
    <dbReference type="NCBI Taxonomy" id="1538463"/>
    <lineage>
        <taxon>Bacteria</taxon>
        <taxon>Bacillati</taxon>
        <taxon>Actinomycetota</taxon>
        <taxon>Actinomycetes</taxon>
        <taxon>Mycobacteriales</taxon>
        <taxon>Nocardiaceae</taxon>
        <taxon>Nocardia</taxon>
    </lineage>
</organism>
<protein>
    <submittedName>
        <fullName evidence="2">Cobalamin biosynthesis protein</fullName>
    </submittedName>
</protein>
<dbReference type="Proteomes" id="UP000188836">
    <property type="component" value="Unassembled WGS sequence"/>
</dbReference>
<sequence length="122" mass="12349">MPAPPTELAVGLGLRPDTDSARILAALREALGDHRIVCLATIDRRAVEPGLRAAATALNVPLRAYPASDLARVDVQSPSPRTATALGTPSVAEAAALLAGRGPLLFPKRTVGGIVIAATAAG</sequence>